<evidence type="ECO:0000313" key="2">
    <source>
        <dbReference type="EMBL" id="KAH6640044.1"/>
    </source>
</evidence>
<sequence>MRVSIINIGLPLVSITFPTLATGCAGYEYSCVGRCYVANYFSAMRYGHLLLSNGTSINGWPINYTIPPNASIENAAPGPWGAFLTLQDTEDYYDGTQEIFAIVTWGQYGTGEYDYETSNIIDIGVDNDFVESDCGGPDD</sequence>
<protein>
    <submittedName>
        <fullName evidence="2">Uncharacterized protein</fullName>
    </submittedName>
</protein>
<gene>
    <name evidence="2" type="ORF">BKA67DRAFT_542569</name>
</gene>
<comment type="caution">
    <text evidence="2">The sequence shown here is derived from an EMBL/GenBank/DDBJ whole genome shotgun (WGS) entry which is preliminary data.</text>
</comment>
<keyword evidence="1" id="KW-0732">Signal</keyword>
<keyword evidence="3" id="KW-1185">Reference proteome</keyword>
<dbReference type="PROSITE" id="PS51257">
    <property type="entry name" value="PROKAR_LIPOPROTEIN"/>
    <property type="match status" value="1"/>
</dbReference>
<dbReference type="AlphaFoldDB" id="A0A9P8REL8"/>
<accession>A0A9P8REL8</accession>
<reference evidence="2" key="1">
    <citation type="journal article" date="2021" name="Nat. Commun.">
        <title>Genetic determinants of endophytism in the Arabidopsis root mycobiome.</title>
        <authorList>
            <person name="Mesny F."/>
            <person name="Miyauchi S."/>
            <person name="Thiergart T."/>
            <person name="Pickel B."/>
            <person name="Atanasova L."/>
            <person name="Karlsson M."/>
            <person name="Huettel B."/>
            <person name="Barry K.W."/>
            <person name="Haridas S."/>
            <person name="Chen C."/>
            <person name="Bauer D."/>
            <person name="Andreopoulos W."/>
            <person name="Pangilinan J."/>
            <person name="LaButti K."/>
            <person name="Riley R."/>
            <person name="Lipzen A."/>
            <person name="Clum A."/>
            <person name="Drula E."/>
            <person name="Henrissat B."/>
            <person name="Kohler A."/>
            <person name="Grigoriev I.V."/>
            <person name="Martin F.M."/>
            <person name="Hacquard S."/>
        </authorList>
    </citation>
    <scope>NUCLEOTIDE SEQUENCE</scope>
    <source>
        <strain evidence="2">MPI-SDFR-AT-0073</strain>
    </source>
</reference>
<proteinExistence type="predicted"/>
<evidence type="ECO:0000313" key="3">
    <source>
        <dbReference type="Proteomes" id="UP000758603"/>
    </source>
</evidence>
<organism evidence="2 3">
    <name type="scientific">Truncatella angustata</name>
    <dbReference type="NCBI Taxonomy" id="152316"/>
    <lineage>
        <taxon>Eukaryota</taxon>
        <taxon>Fungi</taxon>
        <taxon>Dikarya</taxon>
        <taxon>Ascomycota</taxon>
        <taxon>Pezizomycotina</taxon>
        <taxon>Sordariomycetes</taxon>
        <taxon>Xylariomycetidae</taxon>
        <taxon>Amphisphaeriales</taxon>
        <taxon>Sporocadaceae</taxon>
        <taxon>Truncatella</taxon>
    </lineage>
</organism>
<dbReference type="Proteomes" id="UP000758603">
    <property type="component" value="Unassembled WGS sequence"/>
</dbReference>
<dbReference type="RefSeq" id="XP_045951118.1">
    <property type="nucleotide sequence ID" value="XM_046101128.1"/>
</dbReference>
<name>A0A9P8REL8_9PEZI</name>
<dbReference type="GeneID" id="70130020"/>
<evidence type="ECO:0000256" key="1">
    <source>
        <dbReference type="SAM" id="SignalP"/>
    </source>
</evidence>
<dbReference type="EMBL" id="JAGPXC010000014">
    <property type="protein sequence ID" value="KAH6640044.1"/>
    <property type="molecule type" value="Genomic_DNA"/>
</dbReference>
<feature type="chain" id="PRO_5040300864" evidence="1">
    <location>
        <begin position="27"/>
        <end position="139"/>
    </location>
</feature>
<feature type="signal peptide" evidence="1">
    <location>
        <begin position="1"/>
        <end position="26"/>
    </location>
</feature>